<evidence type="ECO:0000313" key="2">
    <source>
        <dbReference type="EMBL" id="AZQ36439.1"/>
    </source>
</evidence>
<dbReference type="Proteomes" id="UP000280298">
    <property type="component" value="Chromosome"/>
</dbReference>
<protein>
    <submittedName>
        <fullName evidence="2">Small secreted protein</fullName>
    </submittedName>
</protein>
<gene>
    <name evidence="2" type="ORF">EJ357_25805</name>
</gene>
<keyword evidence="3" id="KW-1185">Reference proteome</keyword>
<accession>A0A3Q9EQ68</accession>
<dbReference type="OrthoDB" id="4350650at2"/>
<dbReference type="KEGG" id="scya:EJ357_25805"/>
<evidence type="ECO:0000313" key="3">
    <source>
        <dbReference type="Proteomes" id="UP000280298"/>
    </source>
</evidence>
<sequence length="196" mass="20368">MNMKLAAALSGGAVLALALTGCTSDEGNPELDAWAKKICDTAPAQNAKIAAADAAITKAAKDSPPKELQKVDAQAFQDLAEGFKARATLLQQAGPPPGVEDGAKKQQDAIKKLTAVSTSYAELKKQTDELNTKDQAKFASGLRKVGEEMRDVVAQRKSALDALKKLESGGDTKNALLKQEGCKEAAAAASAEASRS</sequence>
<organism evidence="2 3">
    <name type="scientific">Streptomyces cyaneochromogenes</name>
    <dbReference type="NCBI Taxonomy" id="2496836"/>
    <lineage>
        <taxon>Bacteria</taxon>
        <taxon>Bacillati</taxon>
        <taxon>Actinomycetota</taxon>
        <taxon>Actinomycetes</taxon>
        <taxon>Kitasatosporales</taxon>
        <taxon>Streptomycetaceae</taxon>
        <taxon>Streptomyces</taxon>
    </lineage>
</organism>
<dbReference type="EMBL" id="CP034539">
    <property type="protein sequence ID" value="AZQ36439.1"/>
    <property type="molecule type" value="Genomic_DNA"/>
</dbReference>
<keyword evidence="1" id="KW-0732">Signal</keyword>
<proteinExistence type="predicted"/>
<reference evidence="2 3" key="1">
    <citation type="journal article" date="2019" name="Int. J. Syst. Evol. Microbiol.">
        <title>Streptomyces cyaneochromogenes sp. nov., a blue pigment-producing actinomycete from manganese-contaminated soil.</title>
        <authorList>
            <person name="Tang X."/>
            <person name="Zhao J."/>
            <person name="Li K."/>
            <person name="Chen Z."/>
            <person name="Sun Y."/>
            <person name="Gao J."/>
        </authorList>
    </citation>
    <scope>NUCLEOTIDE SEQUENCE [LARGE SCALE GENOMIC DNA]</scope>
    <source>
        <strain evidence="2 3">MK-45</strain>
    </source>
</reference>
<dbReference type="AlphaFoldDB" id="A0A3Q9EQ68"/>
<dbReference type="PROSITE" id="PS51257">
    <property type="entry name" value="PROKAR_LIPOPROTEIN"/>
    <property type="match status" value="1"/>
</dbReference>
<feature type="chain" id="PRO_5018582365" evidence="1">
    <location>
        <begin position="19"/>
        <end position="196"/>
    </location>
</feature>
<evidence type="ECO:0000256" key="1">
    <source>
        <dbReference type="SAM" id="SignalP"/>
    </source>
</evidence>
<name>A0A3Q9EQ68_9ACTN</name>
<feature type="signal peptide" evidence="1">
    <location>
        <begin position="1"/>
        <end position="18"/>
    </location>
</feature>